<keyword evidence="3" id="KW-1185">Reference proteome</keyword>
<evidence type="ECO:0000313" key="3">
    <source>
        <dbReference type="Proteomes" id="UP000013909"/>
    </source>
</evidence>
<dbReference type="Proteomes" id="UP000013909">
    <property type="component" value="Unassembled WGS sequence"/>
</dbReference>
<protein>
    <recommendedName>
        <fullName evidence="4">Outer membrane protein beta-barrel domain-containing protein</fullName>
    </recommendedName>
</protein>
<evidence type="ECO:0008006" key="4">
    <source>
        <dbReference type="Google" id="ProtNLM"/>
    </source>
</evidence>
<dbReference type="PROSITE" id="PS51257">
    <property type="entry name" value="PROKAR_LIPOPROTEIN"/>
    <property type="match status" value="1"/>
</dbReference>
<reference evidence="2 3" key="1">
    <citation type="submission" date="2013-02" db="EMBL/GenBank/DDBJ databases">
        <title>A novel strain isolated from Lonar lake, Maharashtra, India.</title>
        <authorList>
            <person name="Singh A."/>
        </authorList>
    </citation>
    <scope>NUCLEOTIDE SEQUENCE [LARGE SCALE GENOMIC DNA]</scope>
    <source>
        <strain evidence="2 3">AK24</strain>
    </source>
</reference>
<name>R7ZTA9_9BACT</name>
<proteinExistence type="predicted"/>
<dbReference type="OrthoDB" id="963987at2"/>
<sequence length="207" mass="22979">MVRIVLGLPFLLLLFFGCGTPVKAQSYGTAVGIRLGNNNSFRTVGVSAKHRLAKGLTAEGILQSDFASNTTAHLLLARHRPMVSKRFNYYYGGGLSMGVEESRQKIPESMQIIHTYGNPTFGIDGLAGVEMTLLRMTVSLDYKPNLNLTGRDPWYQGQVGLSVRSVMVTGSEQNKRKRQKAKAKRKKAKKLQPTPIKDFIRKVRPGR</sequence>
<feature type="compositionally biased region" description="Basic residues" evidence="1">
    <location>
        <begin position="175"/>
        <end position="190"/>
    </location>
</feature>
<evidence type="ECO:0000256" key="1">
    <source>
        <dbReference type="SAM" id="MobiDB-lite"/>
    </source>
</evidence>
<dbReference type="RefSeq" id="WP_010854371.1">
    <property type="nucleotide sequence ID" value="NZ_AQHR01000059.1"/>
</dbReference>
<dbReference type="PATRIC" id="fig|1288963.3.peg.2224"/>
<feature type="region of interest" description="Disordered" evidence="1">
    <location>
        <begin position="169"/>
        <end position="207"/>
    </location>
</feature>
<dbReference type="STRING" id="1232681.ADIS_2233"/>
<accession>R7ZTA9</accession>
<comment type="caution">
    <text evidence="2">The sequence shown here is derived from an EMBL/GenBank/DDBJ whole genome shotgun (WGS) entry which is preliminary data.</text>
</comment>
<dbReference type="EMBL" id="AQHR01000059">
    <property type="protein sequence ID" value="EON77365.1"/>
    <property type="molecule type" value="Genomic_DNA"/>
</dbReference>
<dbReference type="AlphaFoldDB" id="R7ZTA9"/>
<organism evidence="2 3">
    <name type="scientific">Lunatimonas lonarensis</name>
    <dbReference type="NCBI Taxonomy" id="1232681"/>
    <lineage>
        <taxon>Bacteria</taxon>
        <taxon>Pseudomonadati</taxon>
        <taxon>Bacteroidota</taxon>
        <taxon>Cytophagia</taxon>
        <taxon>Cytophagales</taxon>
        <taxon>Cyclobacteriaceae</taxon>
    </lineage>
</organism>
<gene>
    <name evidence="2" type="ORF">ADIS_2233</name>
</gene>
<evidence type="ECO:0000313" key="2">
    <source>
        <dbReference type="EMBL" id="EON77365.1"/>
    </source>
</evidence>